<evidence type="ECO:0000256" key="5">
    <source>
        <dbReference type="ARBA" id="ARBA00022806"/>
    </source>
</evidence>
<dbReference type="GO" id="GO:0003677">
    <property type="term" value="F:DNA binding"/>
    <property type="evidence" value="ECO:0007669"/>
    <property type="project" value="UniProtKB-KW"/>
</dbReference>
<dbReference type="Pfam" id="PF00270">
    <property type="entry name" value="DEAD"/>
    <property type="match status" value="1"/>
</dbReference>
<dbReference type="SMART" id="SM00491">
    <property type="entry name" value="HELICc2"/>
    <property type="match status" value="1"/>
</dbReference>
<dbReference type="PANTHER" id="PTHR11472:SF34">
    <property type="entry name" value="REGULATOR OF TELOMERE ELONGATION HELICASE 1"/>
    <property type="match status" value="1"/>
</dbReference>
<feature type="compositionally biased region" description="Polar residues" evidence="14">
    <location>
        <begin position="384"/>
        <end position="394"/>
    </location>
</feature>
<dbReference type="EC" id="5.6.2.3" evidence="12"/>
<evidence type="ECO:0000256" key="4">
    <source>
        <dbReference type="ARBA" id="ARBA00022801"/>
    </source>
</evidence>
<reference evidence="16 17" key="1">
    <citation type="submission" date="2019-10" db="EMBL/GenBank/DDBJ databases">
        <title>Cardiobacteriales fam. a chemoheterotrophic member of the order Cardiobacteriales, and proposal of Cardiobacteriales fam. nov.</title>
        <authorList>
            <person name="Wang C."/>
        </authorList>
    </citation>
    <scope>NUCLEOTIDE SEQUENCE [LARGE SCALE GENOMIC DNA]</scope>
    <source>
        <strain evidence="16 17">ML27</strain>
    </source>
</reference>
<dbReference type="InterPro" id="IPR006555">
    <property type="entry name" value="ATP-dep_Helicase_C"/>
</dbReference>
<dbReference type="EMBL" id="WHNW01000002">
    <property type="protein sequence ID" value="MPV85464.1"/>
    <property type="molecule type" value="Genomic_DNA"/>
</dbReference>
<evidence type="ECO:0000256" key="9">
    <source>
        <dbReference type="ARBA" id="ARBA00023125"/>
    </source>
</evidence>
<keyword evidence="7" id="KW-0408">Iron</keyword>
<dbReference type="AlphaFoldDB" id="A0A6N7ERG6"/>
<evidence type="ECO:0000256" key="1">
    <source>
        <dbReference type="ARBA" id="ARBA00001966"/>
    </source>
</evidence>
<dbReference type="InterPro" id="IPR014001">
    <property type="entry name" value="Helicase_ATP-bd"/>
</dbReference>
<dbReference type="PROSITE" id="PS51193">
    <property type="entry name" value="HELICASE_ATP_BIND_2"/>
    <property type="match status" value="1"/>
</dbReference>
<gene>
    <name evidence="16" type="ORF">GCU85_01780</name>
</gene>
<dbReference type="PANTHER" id="PTHR11472">
    <property type="entry name" value="DNA REPAIR DEAD HELICASE RAD3/XP-D SUBFAMILY MEMBER"/>
    <property type="match status" value="1"/>
</dbReference>
<evidence type="ECO:0000256" key="3">
    <source>
        <dbReference type="ARBA" id="ARBA00022741"/>
    </source>
</evidence>
<dbReference type="GO" id="GO:0005524">
    <property type="term" value="F:ATP binding"/>
    <property type="evidence" value="ECO:0007669"/>
    <property type="project" value="UniProtKB-KW"/>
</dbReference>
<dbReference type="SMART" id="SM00487">
    <property type="entry name" value="DEXDc"/>
    <property type="match status" value="1"/>
</dbReference>
<dbReference type="InterPro" id="IPR010614">
    <property type="entry name" value="RAD3-like_helicase_DEAD"/>
</dbReference>
<keyword evidence="17" id="KW-1185">Reference proteome</keyword>
<dbReference type="Pfam" id="PF13307">
    <property type="entry name" value="Helicase_C_2"/>
    <property type="match status" value="1"/>
</dbReference>
<evidence type="ECO:0000256" key="13">
    <source>
        <dbReference type="ARBA" id="ARBA00048954"/>
    </source>
</evidence>
<dbReference type="GO" id="GO:0006281">
    <property type="term" value="P:DNA repair"/>
    <property type="evidence" value="ECO:0007669"/>
    <property type="project" value="TreeGrafter"/>
</dbReference>
<dbReference type="RefSeq" id="WP_152808746.1">
    <property type="nucleotide sequence ID" value="NZ_WHNW01000002.1"/>
</dbReference>
<accession>A0A6N7ERG6</accession>
<feature type="compositionally biased region" description="Basic and acidic residues" evidence="14">
    <location>
        <begin position="362"/>
        <end position="383"/>
    </location>
</feature>
<protein>
    <recommendedName>
        <fullName evidence="12">DNA 5'-3' helicase</fullName>
        <ecNumber evidence="12">5.6.2.3</ecNumber>
    </recommendedName>
</protein>
<comment type="similarity">
    <text evidence="11">Belongs to the helicase family. DinG subfamily.</text>
</comment>
<evidence type="ECO:0000256" key="10">
    <source>
        <dbReference type="ARBA" id="ARBA00023235"/>
    </source>
</evidence>
<dbReference type="InterPro" id="IPR014013">
    <property type="entry name" value="Helic_SF1/SF2_ATP-bd_DinG/Rad3"/>
</dbReference>
<keyword evidence="3" id="KW-0547">Nucleotide-binding</keyword>
<evidence type="ECO:0000259" key="15">
    <source>
        <dbReference type="PROSITE" id="PS51193"/>
    </source>
</evidence>
<organism evidence="16 17">
    <name type="scientific">Ostreibacterium oceani</name>
    <dbReference type="NCBI Taxonomy" id="2654998"/>
    <lineage>
        <taxon>Bacteria</taxon>
        <taxon>Pseudomonadati</taxon>
        <taxon>Pseudomonadota</taxon>
        <taxon>Gammaproteobacteria</taxon>
        <taxon>Cardiobacteriales</taxon>
        <taxon>Ostreibacteriaceae</taxon>
        <taxon>Ostreibacterium</taxon>
    </lineage>
</organism>
<evidence type="ECO:0000256" key="7">
    <source>
        <dbReference type="ARBA" id="ARBA00023004"/>
    </source>
</evidence>
<evidence type="ECO:0000313" key="16">
    <source>
        <dbReference type="EMBL" id="MPV85464.1"/>
    </source>
</evidence>
<evidence type="ECO:0000256" key="14">
    <source>
        <dbReference type="SAM" id="MobiDB-lite"/>
    </source>
</evidence>
<dbReference type="GO" id="GO:0051536">
    <property type="term" value="F:iron-sulfur cluster binding"/>
    <property type="evidence" value="ECO:0007669"/>
    <property type="project" value="UniProtKB-KW"/>
</dbReference>
<evidence type="ECO:0000256" key="11">
    <source>
        <dbReference type="ARBA" id="ARBA00038058"/>
    </source>
</evidence>
<evidence type="ECO:0000313" key="17">
    <source>
        <dbReference type="Proteomes" id="UP000471298"/>
    </source>
</evidence>
<feature type="domain" description="Helicase ATP-binding" evidence="15">
    <location>
        <begin position="14"/>
        <end position="281"/>
    </location>
</feature>
<dbReference type="GO" id="GO:0016818">
    <property type="term" value="F:hydrolase activity, acting on acid anhydrides, in phosphorus-containing anhydrides"/>
    <property type="evidence" value="ECO:0007669"/>
    <property type="project" value="InterPro"/>
</dbReference>
<evidence type="ECO:0000256" key="12">
    <source>
        <dbReference type="ARBA" id="ARBA00044969"/>
    </source>
</evidence>
<dbReference type="Proteomes" id="UP000471298">
    <property type="component" value="Unassembled WGS sequence"/>
</dbReference>
<keyword evidence="6" id="KW-0067">ATP-binding</keyword>
<keyword evidence="5 16" id="KW-0347">Helicase</keyword>
<dbReference type="GO" id="GO:0046872">
    <property type="term" value="F:metal ion binding"/>
    <property type="evidence" value="ECO:0007669"/>
    <property type="project" value="UniProtKB-KW"/>
</dbReference>
<dbReference type="InterPro" id="IPR027417">
    <property type="entry name" value="P-loop_NTPase"/>
</dbReference>
<dbReference type="SUPFAM" id="SSF52540">
    <property type="entry name" value="P-loop containing nucleoside triphosphate hydrolases"/>
    <property type="match status" value="1"/>
</dbReference>
<keyword evidence="8" id="KW-0411">Iron-sulfur</keyword>
<keyword evidence="2" id="KW-0479">Metal-binding</keyword>
<keyword evidence="10" id="KW-0413">Isomerase</keyword>
<feature type="region of interest" description="Disordered" evidence="14">
    <location>
        <begin position="360"/>
        <end position="394"/>
    </location>
</feature>
<dbReference type="InParanoid" id="A0A6N7ERG6"/>
<dbReference type="GO" id="GO:0043139">
    <property type="term" value="F:5'-3' DNA helicase activity"/>
    <property type="evidence" value="ECO:0007669"/>
    <property type="project" value="UniProtKB-EC"/>
</dbReference>
<keyword evidence="9" id="KW-0238">DNA-binding</keyword>
<evidence type="ECO:0000256" key="6">
    <source>
        <dbReference type="ARBA" id="ARBA00022840"/>
    </source>
</evidence>
<dbReference type="Pfam" id="PF06733">
    <property type="entry name" value="DEAD_2"/>
    <property type="match status" value="1"/>
</dbReference>
<dbReference type="InterPro" id="IPR045028">
    <property type="entry name" value="DinG/Rad3-like"/>
</dbReference>
<dbReference type="InterPro" id="IPR011545">
    <property type="entry name" value="DEAD/DEAH_box_helicase_dom"/>
</dbReference>
<dbReference type="FunCoup" id="A0A6N7ERG6">
    <property type="interactions" value="160"/>
</dbReference>
<sequence>MVTNAAQHFAHSGSLAAALSHFEKREGQIELAAAIEQAIKQKNHLLAEAGTGIGKTFAYLIPALLAEKKCLISTATKHLQDQVFFKDLPVVEKLLNRKIAVCLLKGRNNYLCPYRFEQTAQTATALNKKQYQQLQTIREWSEKTTSGDLSEIVTFAADDIGLRSRITSTVDNCLGSECPKYDRCFVQKVREKAKKSDLVIANHALLMADAVLKETGFAEILPEIDIVVIDEAHHLNKIATEAFAEKITSAQLNELLKDLNAAYNQSTKTQDTFTQAINKLDNALQALTDALCTTDNTGQMLLGQLKQSSASYAAFKTLMQDFKALMDEVQTLSTKHEALQPLFERMQLIAHRIKIVFANGKQTDRKQTERNQTDHSQTDHSQTDHNQATNDTDQSPSVSLLEWFQHGFSASKMPIHLGNRFHQMMQNYADSWIFVSATLSVNETFDYYQNALGLPRDIATLTVHSPFDYENHAVLHIFDDLPEPRQAQYTSAFVTAALPIITALKGRTFMLFTSYRALHEAAALFQTSDFNVFVQGDQPKTQLIDAFIHSDNAVLLGTISFWEGVDIQGAALSCVMLDKIPFPSPADPFVQEQANYIKNQGGNAFEQCYIPRAATLLKQGAGRLIRSQQDKGVLIIGDRRLVTQSYGKRLRESLPPIKVVDQAALYQFISEKLH</sequence>
<keyword evidence="4" id="KW-0378">Hydrolase</keyword>
<dbReference type="Gene3D" id="3.40.50.300">
    <property type="entry name" value="P-loop containing nucleotide triphosphate hydrolases"/>
    <property type="match status" value="2"/>
</dbReference>
<name>A0A6N7ERG6_9GAMM</name>
<comment type="catalytic activity">
    <reaction evidence="13">
        <text>ATP + H2O = ADP + phosphate + H(+)</text>
        <dbReference type="Rhea" id="RHEA:13065"/>
        <dbReference type="ChEBI" id="CHEBI:15377"/>
        <dbReference type="ChEBI" id="CHEBI:15378"/>
        <dbReference type="ChEBI" id="CHEBI:30616"/>
        <dbReference type="ChEBI" id="CHEBI:43474"/>
        <dbReference type="ChEBI" id="CHEBI:456216"/>
        <dbReference type="EC" id="5.6.2.3"/>
    </reaction>
</comment>
<evidence type="ECO:0000256" key="2">
    <source>
        <dbReference type="ARBA" id="ARBA00022723"/>
    </source>
</evidence>
<evidence type="ECO:0000256" key="8">
    <source>
        <dbReference type="ARBA" id="ARBA00023014"/>
    </source>
</evidence>
<proteinExistence type="inferred from homology"/>
<comment type="caution">
    <text evidence="16">The sequence shown here is derived from an EMBL/GenBank/DDBJ whole genome shotgun (WGS) entry which is preliminary data.</text>
</comment>
<comment type="cofactor">
    <cofactor evidence="1">
        <name>[4Fe-4S] cluster</name>
        <dbReference type="ChEBI" id="CHEBI:49883"/>
    </cofactor>
</comment>